<evidence type="ECO:0000313" key="6">
    <source>
        <dbReference type="Proteomes" id="UP000321571"/>
    </source>
</evidence>
<comment type="caution">
    <text evidence="5">The sequence shown here is derived from an EMBL/GenBank/DDBJ whole genome shotgun (WGS) entry which is preliminary data.</text>
</comment>
<feature type="domain" description="HTH marR-type" evidence="4">
    <location>
        <begin position="6"/>
        <end position="134"/>
    </location>
</feature>
<dbReference type="GO" id="GO:0003700">
    <property type="term" value="F:DNA-binding transcription factor activity"/>
    <property type="evidence" value="ECO:0007669"/>
    <property type="project" value="InterPro"/>
</dbReference>
<keyword evidence="3" id="KW-0804">Transcription</keyword>
<evidence type="ECO:0000313" key="5">
    <source>
        <dbReference type="EMBL" id="TXL63228.1"/>
    </source>
</evidence>
<evidence type="ECO:0000256" key="2">
    <source>
        <dbReference type="ARBA" id="ARBA00023125"/>
    </source>
</evidence>
<dbReference type="InterPro" id="IPR000835">
    <property type="entry name" value="HTH_MarR-typ"/>
</dbReference>
<keyword evidence="1" id="KW-0805">Transcription regulation</keyword>
<organism evidence="5 6">
    <name type="scientific">Aeromicrobium terrae</name>
    <dbReference type="NCBI Taxonomy" id="2498846"/>
    <lineage>
        <taxon>Bacteria</taxon>
        <taxon>Bacillati</taxon>
        <taxon>Actinomycetota</taxon>
        <taxon>Actinomycetes</taxon>
        <taxon>Propionibacteriales</taxon>
        <taxon>Nocardioidaceae</taxon>
        <taxon>Aeromicrobium</taxon>
    </lineage>
</organism>
<dbReference type="PROSITE" id="PS50995">
    <property type="entry name" value="HTH_MARR_2"/>
    <property type="match status" value="1"/>
</dbReference>
<dbReference type="InterPro" id="IPR036388">
    <property type="entry name" value="WH-like_DNA-bd_sf"/>
</dbReference>
<dbReference type="InterPro" id="IPR036390">
    <property type="entry name" value="WH_DNA-bd_sf"/>
</dbReference>
<dbReference type="PANTHER" id="PTHR39515">
    <property type="entry name" value="CONSERVED PROTEIN"/>
    <property type="match status" value="1"/>
</dbReference>
<dbReference type="RefSeq" id="WP_147683644.1">
    <property type="nucleotide sequence ID" value="NZ_VDUX01000001.1"/>
</dbReference>
<dbReference type="SUPFAM" id="SSF46785">
    <property type="entry name" value="Winged helix' DNA-binding domain"/>
    <property type="match status" value="1"/>
</dbReference>
<keyword evidence="6" id="KW-1185">Reference proteome</keyword>
<dbReference type="GO" id="GO:0003677">
    <property type="term" value="F:DNA binding"/>
    <property type="evidence" value="ECO:0007669"/>
    <property type="project" value="UniProtKB-KW"/>
</dbReference>
<dbReference type="PANTHER" id="PTHR39515:SF2">
    <property type="entry name" value="HTH-TYPE TRANSCRIPTIONAL REGULATOR RV0880"/>
    <property type="match status" value="1"/>
</dbReference>
<reference evidence="5 6" key="1">
    <citation type="submission" date="2019-06" db="EMBL/GenBank/DDBJ databases">
        <title>Aeromicrobium sp. nov., isolated from a maize field.</title>
        <authorList>
            <person name="Lin S.-Y."/>
            <person name="Tsai C.-F."/>
            <person name="Young C.-C."/>
        </authorList>
    </citation>
    <scope>NUCLEOTIDE SEQUENCE [LARGE SCALE GENOMIC DNA]</scope>
    <source>
        <strain evidence="5 6">CC-CFT486</strain>
    </source>
</reference>
<dbReference type="Pfam" id="PF01047">
    <property type="entry name" value="MarR"/>
    <property type="match status" value="1"/>
</dbReference>
<dbReference type="InterPro" id="IPR023187">
    <property type="entry name" value="Tscrpt_reg_MarR-type_CS"/>
</dbReference>
<dbReference type="OrthoDB" id="8966183at2"/>
<protein>
    <submittedName>
        <fullName evidence="5">MarR family transcriptional regulator</fullName>
    </submittedName>
</protein>
<dbReference type="SMART" id="SM00347">
    <property type="entry name" value="HTH_MARR"/>
    <property type="match status" value="1"/>
</dbReference>
<dbReference type="InterPro" id="IPR052526">
    <property type="entry name" value="HTH-type_Bedaq_tolerance"/>
</dbReference>
<dbReference type="AlphaFoldDB" id="A0A5C8NPR6"/>
<dbReference type="EMBL" id="VDUX01000001">
    <property type="protein sequence ID" value="TXL63228.1"/>
    <property type="molecule type" value="Genomic_DNA"/>
</dbReference>
<dbReference type="Gene3D" id="1.10.10.10">
    <property type="entry name" value="Winged helix-like DNA-binding domain superfamily/Winged helix DNA-binding domain"/>
    <property type="match status" value="1"/>
</dbReference>
<evidence type="ECO:0000256" key="3">
    <source>
        <dbReference type="ARBA" id="ARBA00023163"/>
    </source>
</evidence>
<dbReference type="PROSITE" id="PS01117">
    <property type="entry name" value="HTH_MARR_1"/>
    <property type="match status" value="1"/>
</dbReference>
<keyword evidence="2" id="KW-0238">DNA-binding</keyword>
<gene>
    <name evidence="5" type="ORF">FHP06_03105</name>
</gene>
<name>A0A5C8NPR6_9ACTN</name>
<proteinExistence type="predicted"/>
<evidence type="ECO:0000259" key="4">
    <source>
        <dbReference type="PROSITE" id="PS50995"/>
    </source>
</evidence>
<evidence type="ECO:0000256" key="1">
    <source>
        <dbReference type="ARBA" id="ARBA00023015"/>
    </source>
</evidence>
<sequence>MSQPDFAPLARTLRELVQSFVRDAPRGTLSRTAAGTLSVLDRHGPQRVTALAEHEVITQPAMTGLLQRMESAGLVERREDPDDGRASLIGITDAGHEALQARRQQQDAVIAAKLAHLSPDDLAALDAAAPALTHLSQITESHDLVR</sequence>
<dbReference type="Proteomes" id="UP000321571">
    <property type="component" value="Unassembled WGS sequence"/>
</dbReference>
<accession>A0A5C8NPR6</accession>